<accession>A0ABY1KJ04</accession>
<dbReference type="Proteomes" id="UP000185728">
    <property type="component" value="Unassembled WGS sequence"/>
</dbReference>
<comment type="caution">
    <text evidence="3">The sequence shown here is derived from an EMBL/GenBank/DDBJ whole genome shotgun (WGS) entry which is preliminary data.</text>
</comment>
<reference evidence="3 4" key="1">
    <citation type="submission" date="2017-01" db="EMBL/GenBank/DDBJ databases">
        <authorList>
            <person name="Varghese N."/>
            <person name="Submissions S."/>
        </authorList>
    </citation>
    <scope>NUCLEOTIDE SEQUENCE [LARGE SCALE GENOMIC DNA]</scope>
    <source>
        <strain evidence="3 4">DSM 2061</strain>
    </source>
</reference>
<evidence type="ECO:0000313" key="4">
    <source>
        <dbReference type="Proteomes" id="UP000185728"/>
    </source>
</evidence>
<feature type="region of interest" description="Disordered" evidence="1">
    <location>
        <begin position="144"/>
        <end position="188"/>
    </location>
</feature>
<dbReference type="PROSITE" id="PS51257">
    <property type="entry name" value="PROKAR_LIPOPROTEIN"/>
    <property type="match status" value="1"/>
</dbReference>
<keyword evidence="2" id="KW-0732">Signal</keyword>
<dbReference type="EMBL" id="FTOB01000001">
    <property type="protein sequence ID" value="SIS40207.1"/>
    <property type="molecule type" value="Genomic_DNA"/>
</dbReference>
<dbReference type="InterPro" id="IPR025366">
    <property type="entry name" value="DUF4270"/>
</dbReference>
<organism evidence="3 4">
    <name type="scientific">Zobellia uliginosa</name>
    <dbReference type="NCBI Taxonomy" id="143224"/>
    <lineage>
        <taxon>Bacteria</taxon>
        <taxon>Pseudomonadati</taxon>
        <taxon>Bacteroidota</taxon>
        <taxon>Flavobacteriia</taxon>
        <taxon>Flavobacteriales</taxon>
        <taxon>Flavobacteriaceae</taxon>
        <taxon>Zobellia</taxon>
    </lineage>
</organism>
<proteinExistence type="predicted"/>
<evidence type="ECO:0008006" key="5">
    <source>
        <dbReference type="Google" id="ProtNLM"/>
    </source>
</evidence>
<evidence type="ECO:0000256" key="2">
    <source>
        <dbReference type="SAM" id="SignalP"/>
    </source>
</evidence>
<feature type="signal peptide" evidence="2">
    <location>
        <begin position="1"/>
        <end position="24"/>
    </location>
</feature>
<keyword evidence="4" id="KW-1185">Reference proteome</keyword>
<gene>
    <name evidence="3" type="ORF">SAMN05421766_101557</name>
</gene>
<name>A0ABY1KJ04_9FLAO</name>
<evidence type="ECO:0000313" key="3">
    <source>
        <dbReference type="EMBL" id="SIS40207.1"/>
    </source>
</evidence>
<dbReference type="Pfam" id="PF14092">
    <property type="entry name" value="DUF4270"/>
    <property type="match status" value="1"/>
</dbReference>
<dbReference type="RefSeq" id="WP_076453398.1">
    <property type="nucleotide sequence ID" value="NZ_FTOB01000001.1"/>
</dbReference>
<evidence type="ECO:0000256" key="1">
    <source>
        <dbReference type="SAM" id="MobiDB-lite"/>
    </source>
</evidence>
<feature type="chain" id="PRO_5045974215" description="DUF4270 domain-containing protein" evidence="2">
    <location>
        <begin position="25"/>
        <end position="611"/>
    </location>
</feature>
<protein>
    <recommendedName>
        <fullName evidence="5">DUF4270 domain-containing protein</fullName>
    </recommendedName>
</protein>
<sequence length="611" mass="66770">MIFLNRLKLPALAVIVFVAIFASCEEDLTTIGSGVVGGEPFKNNKATYDVFAYNKKIKAVSANRLAIYQLGVYDDPLYGKTEASVTSQVLLPSENPIFGSYTQEQEEEENPSSVLQIPENETIDSVYLYIPFLTNPSGDADLDGLIDALDKDPTDPNSDTDGGGLTDNQEKTKGSNPLDPNDDEDDTDFVKDQFRKAFDLDSIYVGGKLYNELEDPVPSFNLKVQRSTFFMRDLDPSANFEEAQEYYSSQEFAPTFVDEVIYDSAESEPIVVSSKQIQLKKRDDESTEDVDESTQYSYLSPGIRVALDKDFFQENILDKEGATELSSQSNFKEFLRGLHFSVSGVESDVMFLFNIKAANITISYSYDSADSEGNVTPQSKQKDVVLGFVRESYSSQGQLTGIDGNAVNTFVNEAYPSEITENLDTGENASKIYLKGGAGSFAEIKLFDSAGSREVINEIKSKNWIINEANLVFHVADDNLGEEPSRLYLFNMDTNTGLPLSASDADGQSAEYDGYLVKSDSDGSSTYTINITTYLNSLVSGSAENVSLGLTATANAFITATGNAMLGNGGEQQLPVANTLTPLGTVLYGSSVDGADSDKKLELEIFYTETN</sequence>